<evidence type="ECO:0000313" key="1">
    <source>
        <dbReference type="EMBL" id="JAD55858.1"/>
    </source>
</evidence>
<reference evidence="1" key="1">
    <citation type="submission" date="2014-09" db="EMBL/GenBank/DDBJ databases">
        <authorList>
            <person name="Magalhaes I.L.F."/>
            <person name="Oliveira U."/>
            <person name="Santos F.R."/>
            <person name="Vidigal T.H.D.A."/>
            <person name="Brescovit A.D."/>
            <person name="Santos A.J."/>
        </authorList>
    </citation>
    <scope>NUCLEOTIDE SEQUENCE</scope>
    <source>
        <tissue evidence="1">Shoot tissue taken approximately 20 cm above the soil surface</tissue>
    </source>
</reference>
<protein>
    <submittedName>
        <fullName evidence="1">Uncharacterized protein</fullName>
    </submittedName>
</protein>
<proteinExistence type="predicted"/>
<dbReference type="AlphaFoldDB" id="A0A0A9B132"/>
<dbReference type="EMBL" id="GBRH01242037">
    <property type="protein sequence ID" value="JAD55858.1"/>
    <property type="molecule type" value="Transcribed_RNA"/>
</dbReference>
<accession>A0A0A9B132</accession>
<name>A0A0A9B132_ARUDO</name>
<organism evidence="1">
    <name type="scientific">Arundo donax</name>
    <name type="common">Giant reed</name>
    <name type="synonym">Donax arundinaceus</name>
    <dbReference type="NCBI Taxonomy" id="35708"/>
    <lineage>
        <taxon>Eukaryota</taxon>
        <taxon>Viridiplantae</taxon>
        <taxon>Streptophyta</taxon>
        <taxon>Embryophyta</taxon>
        <taxon>Tracheophyta</taxon>
        <taxon>Spermatophyta</taxon>
        <taxon>Magnoliopsida</taxon>
        <taxon>Liliopsida</taxon>
        <taxon>Poales</taxon>
        <taxon>Poaceae</taxon>
        <taxon>PACMAD clade</taxon>
        <taxon>Arundinoideae</taxon>
        <taxon>Arundineae</taxon>
        <taxon>Arundo</taxon>
    </lineage>
</organism>
<sequence>MSYFCRAAMLGTDHLVIRSCVRNIFVNPR</sequence>
<reference evidence="1" key="2">
    <citation type="journal article" date="2015" name="Data Brief">
        <title>Shoot transcriptome of the giant reed, Arundo donax.</title>
        <authorList>
            <person name="Barrero R.A."/>
            <person name="Guerrero F.D."/>
            <person name="Moolhuijzen P."/>
            <person name="Goolsby J.A."/>
            <person name="Tidwell J."/>
            <person name="Bellgard S.E."/>
            <person name="Bellgard M.I."/>
        </authorList>
    </citation>
    <scope>NUCLEOTIDE SEQUENCE</scope>
    <source>
        <tissue evidence="1">Shoot tissue taken approximately 20 cm above the soil surface</tissue>
    </source>
</reference>